<evidence type="ECO:0000256" key="1">
    <source>
        <dbReference type="ARBA" id="ARBA00022491"/>
    </source>
</evidence>
<accession>A0A1B2DMK2</accession>
<reference evidence="6" key="1">
    <citation type="submission" date="2016-08" db="EMBL/GenBank/DDBJ databases">
        <title>Complete Genome Seqeunce of Paenibacillus sp. BIHB 4019 from tea rhizoplane.</title>
        <authorList>
            <person name="Thakur R."/>
            <person name="Swarnkar M.K."/>
            <person name="Gulati A."/>
        </authorList>
    </citation>
    <scope>NUCLEOTIDE SEQUENCE [LARGE SCALE GENOMIC DNA]</scope>
    <source>
        <strain evidence="6">BIHB4019</strain>
    </source>
</reference>
<dbReference type="PRINTS" id="PR00040">
    <property type="entry name" value="HTHMERR"/>
</dbReference>
<dbReference type="AlphaFoldDB" id="A0A1B2DMK2"/>
<protein>
    <recommendedName>
        <fullName evidence="5">HTH merR-type domain-containing protein</fullName>
    </recommendedName>
</protein>
<dbReference type="SUPFAM" id="SSF53335">
    <property type="entry name" value="S-adenosyl-L-methionine-dependent methyltransferases"/>
    <property type="match status" value="1"/>
</dbReference>
<gene>
    <name evidence="6" type="ORF">BBD42_22390</name>
</gene>
<dbReference type="GO" id="GO:0003677">
    <property type="term" value="F:DNA binding"/>
    <property type="evidence" value="ECO:0007669"/>
    <property type="project" value="UniProtKB-KW"/>
</dbReference>
<dbReference type="PANTHER" id="PTHR30204">
    <property type="entry name" value="REDOX-CYCLING DRUG-SENSING TRANSCRIPTIONAL ACTIVATOR SOXR"/>
    <property type="match status" value="1"/>
</dbReference>
<dbReference type="RefSeq" id="WP_172455589.1">
    <property type="nucleotide sequence ID" value="NZ_CP016808.1"/>
</dbReference>
<name>A0A1B2DMK2_9BACL</name>
<dbReference type="Pfam" id="PF13411">
    <property type="entry name" value="MerR_1"/>
    <property type="match status" value="1"/>
</dbReference>
<dbReference type="SMART" id="SM00422">
    <property type="entry name" value="HTH_MERR"/>
    <property type="match status" value="1"/>
</dbReference>
<evidence type="ECO:0000256" key="2">
    <source>
        <dbReference type="ARBA" id="ARBA00023015"/>
    </source>
</evidence>
<proteinExistence type="predicted"/>
<dbReference type="PROSITE" id="PS50937">
    <property type="entry name" value="HTH_MERR_2"/>
    <property type="match status" value="1"/>
</dbReference>
<dbReference type="InterPro" id="IPR047057">
    <property type="entry name" value="MerR_fam"/>
</dbReference>
<dbReference type="InterPro" id="IPR041698">
    <property type="entry name" value="Methyltransf_25"/>
</dbReference>
<dbReference type="EMBL" id="CP016808">
    <property type="protein sequence ID" value="ANY68921.1"/>
    <property type="molecule type" value="Genomic_DNA"/>
</dbReference>
<dbReference type="PANTHER" id="PTHR30204:SF69">
    <property type="entry name" value="MERR-FAMILY TRANSCRIPTIONAL REGULATOR"/>
    <property type="match status" value="1"/>
</dbReference>
<feature type="domain" description="HTH merR-type" evidence="5">
    <location>
        <begin position="1"/>
        <end position="69"/>
    </location>
</feature>
<dbReference type="InterPro" id="IPR029063">
    <property type="entry name" value="SAM-dependent_MTases_sf"/>
</dbReference>
<evidence type="ECO:0000259" key="5">
    <source>
        <dbReference type="PROSITE" id="PS50937"/>
    </source>
</evidence>
<dbReference type="SUPFAM" id="SSF46955">
    <property type="entry name" value="Putative DNA-binding domain"/>
    <property type="match status" value="1"/>
</dbReference>
<keyword evidence="2" id="KW-0805">Transcription regulation</keyword>
<dbReference type="Gene3D" id="1.10.1660.10">
    <property type="match status" value="1"/>
</dbReference>
<evidence type="ECO:0000256" key="3">
    <source>
        <dbReference type="ARBA" id="ARBA00023125"/>
    </source>
</evidence>
<organism evidence="6">
    <name type="scientific">Paenibacillus sp. BIHB 4019</name>
    <dbReference type="NCBI Taxonomy" id="1870819"/>
    <lineage>
        <taxon>Bacteria</taxon>
        <taxon>Bacillati</taxon>
        <taxon>Bacillota</taxon>
        <taxon>Bacilli</taxon>
        <taxon>Bacillales</taxon>
        <taxon>Paenibacillaceae</taxon>
        <taxon>Paenibacillus</taxon>
    </lineage>
</organism>
<dbReference type="InterPro" id="IPR009061">
    <property type="entry name" value="DNA-bd_dom_put_sf"/>
</dbReference>
<dbReference type="CDD" id="cd02440">
    <property type="entry name" value="AdoMet_MTases"/>
    <property type="match status" value="1"/>
</dbReference>
<sequence length="346" mass="38657">MKVFEAARLLDTTPRTLRFYEEKGLVTPTKARENGYRLYGEEDIERLRWIIALRELGMPLAAIGEVLQTARQPDDFLRLADRARALLYEEWVAAGQKLQALDGTIAKWRDQARPELGAAEDAAEKMKHSRSQRSSWNDRWDYDRLALEHGEAAPMAVLAKVLTPSSYEQALMKMLEWIDPVAGEYGAELGAGTGNLSVKLAEAGVRLTAIEQSAQMLSILRRRLPHVDAKLGNLLTLPLPDRVCAFIACSFAMHHLNDSQQLLALAEMDRILLPGGRMAIIDISKDSEAEAGSTKFAAAKQPTAAAIEPFRLHELQSWLQSRRYSIFVERLESAAVMLFAVKSEQS</sequence>
<dbReference type="CDD" id="cd00592">
    <property type="entry name" value="HTH_MerR-like"/>
    <property type="match status" value="1"/>
</dbReference>
<dbReference type="GO" id="GO:0003700">
    <property type="term" value="F:DNA-binding transcription factor activity"/>
    <property type="evidence" value="ECO:0007669"/>
    <property type="project" value="InterPro"/>
</dbReference>
<keyword evidence="1" id="KW-0678">Repressor</keyword>
<dbReference type="InterPro" id="IPR000551">
    <property type="entry name" value="MerR-type_HTH_dom"/>
</dbReference>
<dbReference type="Pfam" id="PF13649">
    <property type="entry name" value="Methyltransf_25"/>
    <property type="match status" value="1"/>
</dbReference>
<keyword evidence="4" id="KW-0804">Transcription</keyword>
<evidence type="ECO:0000313" key="6">
    <source>
        <dbReference type="EMBL" id="ANY68921.1"/>
    </source>
</evidence>
<dbReference type="Gene3D" id="3.40.50.150">
    <property type="entry name" value="Vaccinia Virus protein VP39"/>
    <property type="match status" value="1"/>
</dbReference>
<evidence type="ECO:0000256" key="4">
    <source>
        <dbReference type="ARBA" id="ARBA00023163"/>
    </source>
</evidence>
<keyword evidence="3" id="KW-0238">DNA-binding</keyword>